<dbReference type="Pfam" id="PF06081">
    <property type="entry name" value="ArAE_1"/>
    <property type="match status" value="1"/>
</dbReference>
<dbReference type="InterPro" id="IPR010343">
    <property type="entry name" value="ArAE_1"/>
</dbReference>
<keyword evidence="2" id="KW-1003">Cell membrane</keyword>
<accession>A0A5C4VEI5</accession>
<evidence type="ECO:0000313" key="8">
    <source>
        <dbReference type="Proteomes" id="UP000311713"/>
    </source>
</evidence>
<reference evidence="7 8" key="1">
    <citation type="submission" date="2019-06" db="EMBL/GenBank/DDBJ databases">
        <title>Draft genome of Streptomyces sedi sp. JCM16909.</title>
        <authorList>
            <person name="Klykleung N."/>
            <person name="Tanasupawat S."/>
            <person name="Kudo T."/>
            <person name="Yuki M."/>
            <person name="Ohkuma M."/>
        </authorList>
    </citation>
    <scope>NUCLEOTIDE SEQUENCE [LARGE SCALE GENOMIC DNA]</scope>
    <source>
        <strain evidence="7 8">JCM 16909</strain>
    </source>
</reference>
<evidence type="ECO:0000256" key="5">
    <source>
        <dbReference type="ARBA" id="ARBA00023136"/>
    </source>
</evidence>
<sequence length="494" mass="51663">MSVPPPCSFRPPAAVCGAASPGPACGGAPGCPVRRGNMRAPAAGSTTVPGGRGAVAPVSGRSRGFPRPSLTPPPGTRRRAPGAPPPRGAVETRPAGQPGVLARWRDRATAGERGGGQMRGGASRLRWSARRSWEAVRRAAHGPGRERDLAAQSAKSALAALLAWLVASWLFTDSLSLMAPWVAVVLVQSTVYRSLADGLRQTVAIVLGTALATGTALVLGDQLLTLVVVLPVALLVGNLDRFGEQGVTVATSTIFALAGGPVTPLVSAERVGAAAVGAALGIGVNALVRPPRYLRDAGAAVRDATDEVAGVLAELAAVFDEADWGDAPRVADRARRLPRWARATRAAWEWDRESLRLNVRRRATESVLPSDYTTEDVVHTVRQLVDNAEGLARVVEEAAARTADEPALPGWLRPTYARCLRDTGAAVDAYGRYVTGAGAEERRELTDAVARASASLERLTVRVVPSELPDVGAMEVVGPLLSDARRMVRALDAS</sequence>
<dbReference type="GO" id="GO:0005886">
    <property type="term" value="C:plasma membrane"/>
    <property type="evidence" value="ECO:0007669"/>
    <property type="project" value="UniProtKB-SubCell"/>
</dbReference>
<evidence type="ECO:0000256" key="2">
    <source>
        <dbReference type="ARBA" id="ARBA00022475"/>
    </source>
</evidence>
<dbReference type="OrthoDB" id="5169323at2"/>
<keyword evidence="4" id="KW-1133">Transmembrane helix</keyword>
<evidence type="ECO:0000256" key="6">
    <source>
        <dbReference type="SAM" id="MobiDB-lite"/>
    </source>
</evidence>
<evidence type="ECO:0000313" key="7">
    <source>
        <dbReference type="EMBL" id="TNM34208.1"/>
    </source>
</evidence>
<dbReference type="EMBL" id="VDGT01000001">
    <property type="protein sequence ID" value="TNM34208.1"/>
    <property type="molecule type" value="Genomic_DNA"/>
</dbReference>
<evidence type="ECO:0000256" key="3">
    <source>
        <dbReference type="ARBA" id="ARBA00022692"/>
    </source>
</evidence>
<protein>
    <recommendedName>
        <fullName evidence="9">FUSC family protein</fullName>
    </recommendedName>
</protein>
<comment type="subcellular location">
    <subcellularLocation>
        <location evidence="1">Cell membrane</location>
        <topology evidence="1">Multi-pass membrane protein</topology>
    </subcellularLocation>
</comment>
<evidence type="ECO:0008006" key="9">
    <source>
        <dbReference type="Google" id="ProtNLM"/>
    </source>
</evidence>
<comment type="caution">
    <text evidence="7">The sequence shown here is derived from an EMBL/GenBank/DDBJ whole genome shotgun (WGS) entry which is preliminary data.</text>
</comment>
<organism evidence="7 8">
    <name type="scientific">Streptomyces sedi</name>
    <dbReference type="NCBI Taxonomy" id="555059"/>
    <lineage>
        <taxon>Bacteria</taxon>
        <taxon>Bacillati</taxon>
        <taxon>Actinomycetota</taxon>
        <taxon>Actinomycetes</taxon>
        <taxon>Kitasatosporales</taxon>
        <taxon>Streptomycetaceae</taxon>
        <taxon>Streptomyces</taxon>
    </lineage>
</organism>
<dbReference type="Proteomes" id="UP000311713">
    <property type="component" value="Unassembled WGS sequence"/>
</dbReference>
<dbReference type="AlphaFoldDB" id="A0A5C4VEI5"/>
<keyword evidence="3" id="KW-0812">Transmembrane</keyword>
<evidence type="ECO:0000256" key="1">
    <source>
        <dbReference type="ARBA" id="ARBA00004651"/>
    </source>
</evidence>
<feature type="region of interest" description="Disordered" evidence="6">
    <location>
        <begin position="38"/>
        <end position="99"/>
    </location>
</feature>
<proteinExistence type="predicted"/>
<name>A0A5C4VEI5_9ACTN</name>
<keyword evidence="8" id="KW-1185">Reference proteome</keyword>
<evidence type="ECO:0000256" key="4">
    <source>
        <dbReference type="ARBA" id="ARBA00022989"/>
    </source>
</evidence>
<keyword evidence="5" id="KW-0472">Membrane</keyword>
<gene>
    <name evidence="7" type="ORF">FH715_00465</name>
</gene>